<sequence>MLDDLFDRAWNCFNKLSSEKSHKMPPDKSEPPSLVLKKHENIAGLMTLDPGTLPDRPKLDAEFQDLLDELDLGPTKAKELSNQSPEKKWLMIMEQRSRKQNHNAEFSLESTLRQISEWSRHFPDKYSIPLVVQQLEALSVALRTESFSYVQGFIDKDGITLLSDLLEKSRNSSADSLGLPILSCFKALLNSSAGRNCVLERPQTLLAIVASLDFHSPRCQVGSRKKLFALEILAGLCLAADGGHSAVLKAFTDATPLLGERTRFQKLVDELHRQHGQARDTERVRVALMSLINALLKSGPAEASLEFRLHLRYELLMLGIGEVIDRLRNQHGQALEDHLDLFEMMRHEDELELSHSSCASTSNESMDLSIEVDNPQIIAEHLQRKLDRTVAYPHFLSILQHMMLIPSDERNLHIWRLFDLILQQLSIKSTLETSNVSELDSTFDKSYDFEMDEVLTRLRTQHECERLEKELNDAKEELDQEKKKVMELENRLSDLQDGMSLSSFSRTSDLSSTSDPRQSPTPTISSIASLPPVNPPRLIPPPPPPPPPFGANPLAQTVKKKVPKPVSSVRTFNWTKLANDKIKNTVWENVNEEKLYDQLDLTDLCQQFAATKNEAESTSNTIHKRFFKPETVQTVIEPRRAQNCTIMLSKLKLSHKEIRNSLLSMDEKQKLPKDMIEQMLKYIPTKEELSAIQETLTKHKSPAVLPLADRFFYEVGQIQRYEQRLQCLHTMRTFQERVEELVPYLNAVSKASTTLTSSKRLKQFLALLLAIGNYLNFGKRMGNAMGFTIGSINQASNVRSSLKADRTLLHYIAEIVENKFPDLLRIKKELHCVYEATKFTKNEMDQEIKSLQTALCFVSAELRIHQQKLMDTKKQALLSNNNSEPEEKAPEFDPNEDQDHGHDSGVETGESPRRPSQRSKSDKFVSTVSGFLREANKALNALEAAHEDTKQKFADCARFFAEDPAKSSPDQFFGVFTRFLNQFGDSYAMVLKEREDQERVKKQTISRSLFSRKVNRGKRDEKNKDFERLIDALQTGELFSEDLSRLRMSVRHPKNKRPAQQPAIA</sequence>
<dbReference type="InterPro" id="IPR016024">
    <property type="entry name" value="ARM-type_fold"/>
</dbReference>
<dbReference type="GO" id="GO:0003779">
    <property type="term" value="F:actin binding"/>
    <property type="evidence" value="ECO:0007669"/>
    <property type="project" value="InterPro"/>
</dbReference>
<evidence type="ECO:0000313" key="4">
    <source>
        <dbReference type="EMBL" id="CAD5232732.1"/>
    </source>
</evidence>
<dbReference type="PROSITE" id="PS51232">
    <property type="entry name" value="GBD_FH3"/>
    <property type="match status" value="1"/>
</dbReference>
<dbReference type="SMR" id="A0A7I8X849"/>
<dbReference type="SMART" id="SM01140">
    <property type="entry name" value="Drf_GBD"/>
    <property type="match status" value="1"/>
</dbReference>
<feature type="compositionally biased region" description="Polar residues" evidence="1">
    <location>
        <begin position="516"/>
        <end position="528"/>
    </location>
</feature>
<dbReference type="Gene3D" id="1.10.238.150">
    <property type="entry name" value="Formin, FH3 diaphanous domain"/>
    <property type="match status" value="1"/>
</dbReference>
<feature type="domain" description="FH2" evidence="3">
    <location>
        <begin position="559"/>
        <end position="1009"/>
    </location>
</feature>
<dbReference type="PROSITE" id="PS51444">
    <property type="entry name" value="FH2"/>
    <property type="match status" value="1"/>
</dbReference>
<dbReference type="InterPro" id="IPR042201">
    <property type="entry name" value="FH2_Formin_sf"/>
</dbReference>
<reference evidence="4" key="1">
    <citation type="submission" date="2020-09" db="EMBL/GenBank/DDBJ databases">
        <authorList>
            <person name="Kikuchi T."/>
        </authorList>
    </citation>
    <scope>NUCLEOTIDE SEQUENCE</scope>
    <source>
        <strain evidence="4">Ka4C1</strain>
    </source>
</reference>
<accession>A0A7I8X849</accession>
<dbReference type="SMART" id="SM01139">
    <property type="entry name" value="Drf_FH3"/>
    <property type="match status" value="1"/>
</dbReference>
<feature type="compositionally biased region" description="Basic and acidic residues" evidence="1">
    <location>
        <begin position="885"/>
        <end position="923"/>
    </location>
</feature>
<dbReference type="GO" id="GO:0030036">
    <property type="term" value="P:actin cytoskeleton organization"/>
    <property type="evidence" value="ECO:0007669"/>
    <property type="project" value="InterPro"/>
</dbReference>
<feature type="region of interest" description="Disordered" evidence="1">
    <location>
        <begin position="497"/>
        <end position="562"/>
    </location>
</feature>
<proteinExistence type="predicted"/>
<protein>
    <submittedName>
        <fullName evidence="4">(pine wood nematode) hypothetical protein</fullName>
    </submittedName>
</protein>
<dbReference type="InterPro" id="IPR015425">
    <property type="entry name" value="FH2_Formin"/>
</dbReference>
<dbReference type="Pfam" id="PF06371">
    <property type="entry name" value="Drf_GBD"/>
    <property type="match status" value="1"/>
</dbReference>
<feature type="region of interest" description="Disordered" evidence="1">
    <location>
        <begin position="880"/>
        <end position="924"/>
    </location>
</feature>
<dbReference type="Proteomes" id="UP000659654">
    <property type="component" value="Unassembled WGS sequence"/>
</dbReference>
<dbReference type="InterPro" id="IPR011989">
    <property type="entry name" value="ARM-like"/>
</dbReference>
<dbReference type="Gene3D" id="1.25.10.10">
    <property type="entry name" value="Leucine-rich Repeat Variant"/>
    <property type="match status" value="1"/>
</dbReference>
<feature type="compositionally biased region" description="Pro residues" evidence="1">
    <location>
        <begin position="532"/>
        <end position="550"/>
    </location>
</feature>
<dbReference type="GO" id="GO:0030838">
    <property type="term" value="P:positive regulation of actin filament polymerization"/>
    <property type="evidence" value="ECO:0007669"/>
    <property type="project" value="TreeGrafter"/>
</dbReference>
<evidence type="ECO:0000259" key="3">
    <source>
        <dbReference type="PROSITE" id="PS51444"/>
    </source>
</evidence>
<dbReference type="GO" id="GO:0031267">
    <property type="term" value="F:small GTPase binding"/>
    <property type="evidence" value="ECO:0007669"/>
    <property type="project" value="InterPro"/>
</dbReference>
<dbReference type="PANTHER" id="PTHR45725">
    <property type="entry name" value="FORMIN HOMOLOGY 2 FAMILY MEMBER"/>
    <property type="match status" value="1"/>
</dbReference>
<gene>
    <name evidence="4" type="ORF">BXYJ_LOCUS12823</name>
</gene>
<dbReference type="SUPFAM" id="SSF101447">
    <property type="entry name" value="Formin homology 2 domain (FH2 domain)"/>
    <property type="match status" value="1"/>
</dbReference>
<dbReference type="OrthoDB" id="1104827at2759"/>
<organism evidence="4 5">
    <name type="scientific">Bursaphelenchus xylophilus</name>
    <name type="common">Pinewood nematode worm</name>
    <name type="synonym">Aphelenchoides xylophilus</name>
    <dbReference type="NCBI Taxonomy" id="6326"/>
    <lineage>
        <taxon>Eukaryota</taxon>
        <taxon>Metazoa</taxon>
        <taxon>Ecdysozoa</taxon>
        <taxon>Nematoda</taxon>
        <taxon>Chromadorea</taxon>
        <taxon>Rhabditida</taxon>
        <taxon>Tylenchina</taxon>
        <taxon>Tylenchomorpha</taxon>
        <taxon>Aphelenchoidea</taxon>
        <taxon>Aphelenchoididae</taxon>
        <taxon>Bursaphelenchus</taxon>
    </lineage>
</organism>
<evidence type="ECO:0000313" key="5">
    <source>
        <dbReference type="Proteomes" id="UP000659654"/>
    </source>
</evidence>
<dbReference type="InterPro" id="IPR010472">
    <property type="entry name" value="FH3_dom"/>
</dbReference>
<dbReference type="Proteomes" id="UP000582659">
    <property type="component" value="Unassembled WGS sequence"/>
</dbReference>
<dbReference type="Gene3D" id="1.20.58.2220">
    <property type="entry name" value="Formin, FH2 domain"/>
    <property type="match status" value="1"/>
</dbReference>
<dbReference type="InterPro" id="IPR010473">
    <property type="entry name" value="GTPase-bd"/>
</dbReference>
<dbReference type="EMBL" id="CAJFDI010000005">
    <property type="protein sequence ID" value="CAD5232732.1"/>
    <property type="molecule type" value="Genomic_DNA"/>
</dbReference>
<dbReference type="Pfam" id="PF06367">
    <property type="entry name" value="Drf_FH3"/>
    <property type="match status" value="1"/>
</dbReference>
<keyword evidence="5" id="KW-1185">Reference proteome</keyword>
<dbReference type="InterPro" id="IPR014768">
    <property type="entry name" value="GBD/FH3_dom"/>
</dbReference>
<dbReference type="EMBL" id="CAJFCV020000005">
    <property type="protein sequence ID" value="CAG9125617.1"/>
    <property type="molecule type" value="Genomic_DNA"/>
</dbReference>
<feature type="domain" description="GBD/FH3" evidence="2">
    <location>
        <begin position="51"/>
        <end position="433"/>
    </location>
</feature>
<dbReference type="PANTHER" id="PTHR45725:SF1">
    <property type="entry name" value="DISHEVELLED ASSOCIATED ACTIVATOR OF MORPHOGENESIS, ISOFORM D"/>
    <property type="match status" value="1"/>
</dbReference>
<evidence type="ECO:0000259" key="2">
    <source>
        <dbReference type="PROSITE" id="PS51232"/>
    </source>
</evidence>
<name>A0A7I8X849_BURXY</name>
<dbReference type="Pfam" id="PF02181">
    <property type="entry name" value="FH2"/>
    <property type="match status" value="2"/>
</dbReference>
<dbReference type="AlphaFoldDB" id="A0A7I8X849"/>
<evidence type="ECO:0000256" key="1">
    <source>
        <dbReference type="SAM" id="MobiDB-lite"/>
    </source>
</evidence>
<feature type="compositionally biased region" description="Low complexity" evidence="1">
    <location>
        <begin position="500"/>
        <end position="515"/>
    </location>
</feature>
<comment type="caution">
    <text evidence="4">The sequence shown here is derived from an EMBL/GenBank/DDBJ whole genome shotgun (WGS) entry which is preliminary data.</text>
</comment>
<dbReference type="SMART" id="SM00498">
    <property type="entry name" value="FH2"/>
    <property type="match status" value="1"/>
</dbReference>
<dbReference type="InterPro" id="IPR051425">
    <property type="entry name" value="Formin_Homology"/>
</dbReference>
<dbReference type="SUPFAM" id="SSF48371">
    <property type="entry name" value="ARM repeat"/>
    <property type="match status" value="1"/>
</dbReference>